<dbReference type="GO" id="GO:0016567">
    <property type="term" value="P:protein ubiquitination"/>
    <property type="evidence" value="ECO:0007669"/>
    <property type="project" value="InterPro"/>
</dbReference>
<dbReference type="InterPro" id="IPR051652">
    <property type="entry name" value="MDM2_MDM4_MUL1"/>
</dbReference>
<dbReference type="AlphaFoldDB" id="A0A8C4RQI0"/>
<dbReference type="GO" id="GO:0016020">
    <property type="term" value="C:membrane"/>
    <property type="evidence" value="ECO:0007669"/>
    <property type="project" value="UniProtKB-SubCell"/>
</dbReference>
<keyword evidence="4" id="KW-0808">Transferase</keyword>
<evidence type="ECO:0000256" key="2">
    <source>
        <dbReference type="ARBA" id="ARBA00004141"/>
    </source>
</evidence>
<keyword evidence="11 12" id="KW-0472">Membrane</keyword>
<comment type="catalytic activity">
    <reaction evidence="1">
        <text>S-ubiquitinyl-[E2 ubiquitin-conjugating enzyme]-L-cysteine + [acceptor protein]-L-lysine = [E2 ubiquitin-conjugating enzyme]-L-cysteine + N(6)-ubiquitinyl-[acceptor protein]-L-lysine.</text>
        <dbReference type="EC" id="2.3.2.27"/>
    </reaction>
</comment>
<reference evidence="14" key="1">
    <citation type="submission" date="2021-06" db="EMBL/GenBank/DDBJ databases">
        <authorList>
            <consortium name="Wellcome Sanger Institute Data Sharing"/>
        </authorList>
    </citation>
    <scope>NUCLEOTIDE SEQUENCE [LARGE SCALE GENOMIC DNA]</scope>
</reference>
<feature type="transmembrane region" description="Helical" evidence="12">
    <location>
        <begin position="260"/>
        <end position="281"/>
    </location>
</feature>
<keyword evidence="9" id="KW-0862">Zinc</keyword>
<evidence type="ECO:0000256" key="7">
    <source>
        <dbReference type="ARBA" id="ARBA00022771"/>
    </source>
</evidence>
<evidence type="ECO:0000313" key="14">
    <source>
        <dbReference type="Ensembl" id="ENSECRP00000006099.1"/>
    </source>
</evidence>
<comment type="subcellular location">
    <subcellularLocation>
        <location evidence="2">Membrane</location>
        <topology evidence="2">Multi-pass membrane protein</topology>
    </subcellularLocation>
</comment>
<evidence type="ECO:0000256" key="8">
    <source>
        <dbReference type="ARBA" id="ARBA00022786"/>
    </source>
</evidence>
<dbReference type="PANTHER" id="PTHR12183">
    <property type="entry name" value="MITOCHONDRIAL UBIQUITIN LIGASE ACTIVATOR OF NFKB 1"/>
    <property type="match status" value="1"/>
</dbReference>
<keyword evidence="15" id="KW-1185">Reference proteome</keyword>
<dbReference type="Ensembl" id="ENSECRT00000006198.1">
    <property type="protein sequence ID" value="ENSECRP00000006099.1"/>
    <property type="gene ID" value="ENSECRG00000004066.1"/>
</dbReference>
<dbReference type="Pfam" id="PF12483">
    <property type="entry name" value="GIDE"/>
    <property type="match status" value="1"/>
</dbReference>
<evidence type="ECO:0000256" key="3">
    <source>
        <dbReference type="ARBA" id="ARBA00012483"/>
    </source>
</evidence>
<feature type="transmembrane region" description="Helical" evidence="12">
    <location>
        <begin position="29"/>
        <end position="48"/>
    </location>
</feature>
<keyword evidence="8" id="KW-0833">Ubl conjugation pathway</keyword>
<feature type="domain" description="E3 Ubiquitin ligase MUL1-like" evidence="13">
    <location>
        <begin position="119"/>
        <end position="276"/>
    </location>
</feature>
<dbReference type="EC" id="2.3.2.27" evidence="3"/>
<evidence type="ECO:0000256" key="10">
    <source>
        <dbReference type="ARBA" id="ARBA00022989"/>
    </source>
</evidence>
<gene>
    <name evidence="14" type="primary">LOC114646578</name>
</gene>
<dbReference type="GO" id="GO:0008270">
    <property type="term" value="F:zinc ion binding"/>
    <property type="evidence" value="ECO:0007669"/>
    <property type="project" value="UniProtKB-KW"/>
</dbReference>
<evidence type="ECO:0000256" key="4">
    <source>
        <dbReference type="ARBA" id="ARBA00022679"/>
    </source>
</evidence>
<dbReference type="InterPro" id="IPR022170">
    <property type="entry name" value="MUL1-like"/>
</dbReference>
<dbReference type="GeneTree" id="ENSGT01130000278543"/>
<evidence type="ECO:0000256" key="12">
    <source>
        <dbReference type="SAM" id="Phobius"/>
    </source>
</evidence>
<evidence type="ECO:0000256" key="5">
    <source>
        <dbReference type="ARBA" id="ARBA00022692"/>
    </source>
</evidence>
<reference evidence="14" key="3">
    <citation type="submission" date="2025-09" db="UniProtKB">
        <authorList>
            <consortium name="Ensembl"/>
        </authorList>
    </citation>
    <scope>IDENTIFICATION</scope>
</reference>
<evidence type="ECO:0000256" key="6">
    <source>
        <dbReference type="ARBA" id="ARBA00022723"/>
    </source>
</evidence>
<keyword evidence="10 12" id="KW-1133">Transmembrane helix</keyword>
<dbReference type="Proteomes" id="UP000694620">
    <property type="component" value="Chromosome 2"/>
</dbReference>
<sequence>MTGSRQAPSCPLQAQGTHQKMSDETCTPLTLICVGSSFALSGLFYHLYKRKREEIQQLKKIPKVELNEELLRQLHALHHNRLPYVAIEGVVLPDGEPLASQYVPRCYGVIQRVIVQEYKKVLNRITNTWNTAKHNRKETTNTVPFSLVPAGIYSTPVTVHVESPMTATDLYLEMVYSRIRKAKETFMGYFEQEMSGEKPWCLEEREEMLKVGSTLTGFGELIMDSSRVLRLRPPQNGQKYLLITSSYQSYLQQHQSSVNMWKMLTAVFGLAGATVLLVFLYRRYLKESEKKGT</sequence>
<evidence type="ECO:0000256" key="1">
    <source>
        <dbReference type="ARBA" id="ARBA00000900"/>
    </source>
</evidence>
<evidence type="ECO:0000259" key="13">
    <source>
        <dbReference type="Pfam" id="PF12483"/>
    </source>
</evidence>
<organism evidence="14 15">
    <name type="scientific">Erpetoichthys calabaricus</name>
    <name type="common">Rope fish</name>
    <name type="synonym">Calamoichthys calabaricus</name>
    <dbReference type="NCBI Taxonomy" id="27687"/>
    <lineage>
        <taxon>Eukaryota</taxon>
        <taxon>Metazoa</taxon>
        <taxon>Chordata</taxon>
        <taxon>Craniata</taxon>
        <taxon>Vertebrata</taxon>
        <taxon>Euteleostomi</taxon>
        <taxon>Actinopterygii</taxon>
        <taxon>Polypteriformes</taxon>
        <taxon>Polypteridae</taxon>
        <taxon>Erpetoichthys</taxon>
    </lineage>
</organism>
<keyword evidence="7" id="KW-0863">Zinc-finger</keyword>
<name>A0A8C4RQI0_ERPCA</name>
<dbReference type="GO" id="GO:0061630">
    <property type="term" value="F:ubiquitin protein ligase activity"/>
    <property type="evidence" value="ECO:0007669"/>
    <property type="project" value="UniProtKB-EC"/>
</dbReference>
<evidence type="ECO:0000256" key="11">
    <source>
        <dbReference type="ARBA" id="ARBA00023136"/>
    </source>
</evidence>
<proteinExistence type="predicted"/>
<accession>A0A8C4RQI0</accession>
<evidence type="ECO:0000256" key="9">
    <source>
        <dbReference type="ARBA" id="ARBA00022833"/>
    </source>
</evidence>
<reference evidence="14" key="2">
    <citation type="submission" date="2025-08" db="UniProtKB">
        <authorList>
            <consortium name="Ensembl"/>
        </authorList>
    </citation>
    <scope>IDENTIFICATION</scope>
</reference>
<keyword evidence="6" id="KW-0479">Metal-binding</keyword>
<dbReference type="PANTHER" id="PTHR12183:SF36">
    <property type="entry name" value="RING-TYPE E3 UBIQUITIN TRANSFERASE"/>
    <property type="match status" value="1"/>
</dbReference>
<evidence type="ECO:0000313" key="15">
    <source>
        <dbReference type="Proteomes" id="UP000694620"/>
    </source>
</evidence>
<protein>
    <recommendedName>
        <fullName evidence="3">RING-type E3 ubiquitin transferase</fullName>
        <ecNumber evidence="3">2.3.2.27</ecNumber>
    </recommendedName>
</protein>
<keyword evidence="5 12" id="KW-0812">Transmembrane</keyword>